<dbReference type="InterPro" id="IPR007110">
    <property type="entry name" value="Ig-like_dom"/>
</dbReference>
<dbReference type="AlphaFoldDB" id="A0A3B5B967"/>
<keyword evidence="2" id="KW-0732">Signal</keyword>
<dbReference type="STRING" id="144197.ENSSPAP00000030068"/>
<dbReference type="Gene3D" id="2.60.40.10">
    <property type="entry name" value="Immunoglobulins"/>
    <property type="match status" value="1"/>
</dbReference>
<protein>
    <recommendedName>
        <fullName evidence="3">Ig-like domain-containing protein</fullName>
    </recommendedName>
</protein>
<dbReference type="PROSITE" id="PS50835">
    <property type="entry name" value="IG_LIKE"/>
    <property type="match status" value="1"/>
</dbReference>
<dbReference type="SUPFAM" id="SSF48726">
    <property type="entry name" value="Immunoglobulin"/>
    <property type="match status" value="1"/>
</dbReference>
<evidence type="ECO:0000256" key="1">
    <source>
        <dbReference type="ARBA" id="ARBA00022737"/>
    </source>
</evidence>
<feature type="signal peptide" evidence="2">
    <location>
        <begin position="1"/>
        <end position="30"/>
    </location>
</feature>
<name>A0A3B5B967_9TELE</name>
<dbReference type="PANTHER" id="PTHR13817">
    <property type="entry name" value="TITIN"/>
    <property type="match status" value="1"/>
</dbReference>
<dbReference type="Ensembl" id="ENSSPAT00000030557.1">
    <property type="protein sequence ID" value="ENSSPAP00000030068.1"/>
    <property type="gene ID" value="ENSSPAG00000022596.1"/>
</dbReference>
<evidence type="ECO:0000259" key="3">
    <source>
        <dbReference type="PROSITE" id="PS50835"/>
    </source>
</evidence>
<accession>A0A3B5B967</accession>
<dbReference type="InterPro" id="IPR013783">
    <property type="entry name" value="Ig-like_fold"/>
</dbReference>
<feature type="chain" id="PRO_5017356411" description="Ig-like domain-containing protein" evidence="2">
    <location>
        <begin position="31"/>
        <end position="153"/>
    </location>
</feature>
<keyword evidence="1" id="KW-0677">Repeat</keyword>
<dbReference type="Pfam" id="PF07679">
    <property type="entry name" value="I-set"/>
    <property type="match status" value="1"/>
</dbReference>
<dbReference type="InterPro" id="IPR003599">
    <property type="entry name" value="Ig_sub"/>
</dbReference>
<sequence length="153" mass="17199">QWFRNSFVSKRNVSVLLVHILPSFLLVVNCNVVSNEPWPLVQRSSSPVVSTEKLKVITPLKDTEAKEGQEIVLNCEVNAEGAKAKWLKNDETVFESSKYVMVQRDNVFSLRIKDRKDCGKYQISACNPSGTKTASTRVEVLGESPDHSQKHLP</sequence>
<dbReference type="GO" id="GO:0031430">
    <property type="term" value="C:M band"/>
    <property type="evidence" value="ECO:0007669"/>
    <property type="project" value="TreeGrafter"/>
</dbReference>
<dbReference type="InterPro" id="IPR013098">
    <property type="entry name" value="Ig_I-set"/>
</dbReference>
<dbReference type="InterPro" id="IPR036179">
    <property type="entry name" value="Ig-like_dom_sf"/>
</dbReference>
<reference evidence="4" key="1">
    <citation type="submission" date="2023-09" db="UniProtKB">
        <authorList>
            <consortium name="Ensembl"/>
        </authorList>
    </citation>
    <scope>IDENTIFICATION</scope>
</reference>
<dbReference type="GeneTree" id="ENSGT01110000267173"/>
<organism evidence="4">
    <name type="scientific">Stegastes partitus</name>
    <name type="common">bicolor damselfish</name>
    <dbReference type="NCBI Taxonomy" id="144197"/>
    <lineage>
        <taxon>Eukaryota</taxon>
        <taxon>Metazoa</taxon>
        <taxon>Chordata</taxon>
        <taxon>Craniata</taxon>
        <taxon>Vertebrata</taxon>
        <taxon>Euteleostomi</taxon>
        <taxon>Actinopterygii</taxon>
        <taxon>Neopterygii</taxon>
        <taxon>Teleostei</taxon>
        <taxon>Neoteleostei</taxon>
        <taxon>Acanthomorphata</taxon>
        <taxon>Ovalentaria</taxon>
        <taxon>Pomacentridae</taxon>
        <taxon>Stegastes</taxon>
    </lineage>
</organism>
<evidence type="ECO:0000256" key="2">
    <source>
        <dbReference type="SAM" id="SignalP"/>
    </source>
</evidence>
<feature type="domain" description="Ig-like" evidence="3">
    <location>
        <begin position="47"/>
        <end position="139"/>
    </location>
</feature>
<proteinExistence type="predicted"/>
<dbReference type="SMART" id="SM00409">
    <property type="entry name" value="IG"/>
    <property type="match status" value="1"/>
</dbReference>
<dbReference type="InterPro" id="IPR050964">
    <property type="entry name" value="Striated_Muscle_Regulatory"/>
</dbReference>
<dbReference type="GO" id="GO:0045214">
    <property type="term" value="P:sarcomere organization"/>
    <property type="evidence" value="ECO:0007669"/>
    <property type="project" value="TreeGrafter"/>
</dbReference>
<dbReference type="PANTHER" id="PTHR13817:SF177">
    <property type="entry name" value="IG-LIKE AND FIBRONECTIN TYPE-III DOMAIN-CONTAINING PROTEIN 1-RELATED"/>
    <property type="match status" value="1"/>
</dbReference>
<evidence type="ECO:0000313" key="4">
    <source>
        <dbReference type="Ensembl" id="ENSSPAP00000030068.1"/>
    </source>
</evidence>